<dbReference type="GO" id="GO:0006396">
    <property type="term" value="P:RNA processing"/>
    <property type="evidence" value="ECO:0007669"/>
    <property type="project" value="InterPro"/>
</dbReference>
<dbReference type="Pfam" id="PF00588">
    <property type="entry name" value="SpoU_methylase"/>
    <property type="match status" value="1"/>
</dbReference>
<name>A0A9X1VGM0_9BACT</name>
<dbReference type="GO" id="GO:0032259">
    <property type="term" value="P:methylation"/>
    <property type="evidence" value="ECO:0007669"/>
    <property type="project" value="UniProtKB-KW"/>
</dbReference>
<keyword evidence="2" id="KW-0808">Transferase</keyword>
<comment type="caution">
    <text evidence="5">The sequence shown here is derived from an EMBL/GenBank/DDBJ whole genome shotgun (WGS) entry which is preliminary data.</text>
</comment>
<dbReference type="RefSeq" id="WP_241936091.1">
    <property type="nucleotide sequence ID" value="NZ_JALBGC010000003.1"/>
</dbReference>
<dbReference type="CDD" id="cd18103">
    <property type="entry name" value="SpoU-like_RlmB"/>
    <property type="match status" value="1"/>
</dbReference>
<dbReference type="PANTHER" id="PTHR46429">
    <property type="entry name" value="23S RRNA (GUANOSINE-2'-O-)-METHYLTRANSFERASE RLMB"/>
    <property type="match status" value="1"/>
</dbReference>
<evidence type="ECO:0000313" key="5">
    <source>
        <dbReference type="EMBL" id="MCI1187817.1"/>
    </source>
</evidence>
<feature type="region of interest" description="Disordered" evidence="3">
    <location>
        <begin position="1"/>
        <end position="111"/>
    </location>
</feature>
<dbReference type="InterPro" id="IPR029026">
    <property type="entry name" value="tRNA_m1G_MTases_N"/>
</dbReference>
<feature type="compositionally biased region" description="Basic and acidic residues" evidence="3">
    <location>
        <begin position="1"/>
        <end position="15"/>
    </location>
</feature>
<dbReference type="GO" id="GO:0008173">
    <property type="term" value="F:RNA methyltransferase activity"/>
    <property type="evidence" value="ECO:0007669"/>
    <property type="project" value="InterPro"/>
</dbReference>
<dbReference type="SMART" id="SM00967">
    <property type="entry name" value="SpoU_sub_bind"/>
    <property type="match status" value="1"/>
</dbReference>
<reference evidence="5" key="1">
    <citation type="submission" date="2022-03" db="EMBL/GenBank/DDBJ databases">
        <title>Bacterial whole genome sequence for Hymenobacter sp. DH14.</title>
        <authorList>
            <person name="Le V."/>
        </authorList>
    </citation>
    <scope>NUCLEOTIDE SEQUENCE</scope>
    <source>
        <strain evidence="5">DH14</strain>
    </source>
</reference>
<feature type="domain" description="RNA 2-O ribose methyltransferase substrate binding" evidence="4">
    <location>
        <begin position="119"/>
        <end position="193"/>
    </location>
</feature>
<dbReference type="SUPFAM" id="SSF55315">
    <property type="entry name" value="L30e-like"/>
    <property type="match status" value="1"/>
</dbReference>
<dbReference type="GO" id="GO:0003723">
    <property type="term" value="F:RNA binding"/>
    <property type="evidence" value="ECO:0007669"/>
    <property type="project" value="InterPro"/>
</dbReference>
<dbReference type="Gene3D" id="3.30.1330.30">
    <property type="match status" value="1"/>
</dbReference>
<sequence>MENPTDRPDRPERPQRPARPVAGRRFYDGANRPVTPKQFRPDRGGSEFDERPARPRGRGGSDNRDEAAGDRTGRSDRGESRPPYRERAEGGERGSNFGGERGGDRRYENRPAQPASIDMLFGLRPIQEALNAGRTLEKIFLLRGTKNSLVTDISAAARAAGIQVQLVPVEKLDNLTRKNHQGAVAFVSPIDYAPLDNIVSGLFEEGKVPFLLLLDRITDVRNFGAIARTAECLGVQAIVVPSRGAAQINGDALKTSAGALNILPVCRETNLHETIRFLQQSGITVVACTEKAEEAVGSAEVDFSGPVAILMGSEEDGISPDLLNLADVKLKVPMSGQIQSLNVGVAAGIMMFEVARQRVSAV</sequence>
<dbReference type="InterPro" id="IPR001537">
    <property type="entry name" value="SpoU_MeTrfase"/>
</dbReference>
<evidence type="ECO:0000259" key="4">
    <source>
        <dbReference type="SMART" id="SM00967"/>
    </source>
</evidence>
<accession>A0A9X1VGM0</accession>
<keyword evidence="1" id="KW-0489">Methyltransferase</keyword>
<evidence type="ECO:0000256" key="3">
    <source>
        <dbReference type="SAM" id="MobiDB-lite"/>
    </source>
</evidence>
<evidence type="ECO:0000256" key="2">
    <source>
        <dbReference type="ARBA" id="ARBA00022679"/>
    </source>
</evidence>
<dbReference type="EMBL" id="JALBGC010000003">
    <property type="protein sequence ID" value="MCI1187817.1"/>
    <property type="molecule type" value="Genomic_DNA"/>
</dbReference>
<keyword evidence="6" id="KW-1185">Reference proteome</keyword>
<dbReference type="NCBIfam" id="TIGR00186">
    <property type="entry name" value="rRNA_methyl_3"/>
    <property type="match status" value="1"/>
</dbReference>
<dbReference type="InterPro" id="IPR004441">
    <property type="entry name" value="rRNA_MeTrfase_TrmH"/>
</dbReference>
<evidence type="ECO:0000256" key="1">
    <source>
        <dbReference type="ARBA" id="ARBA00022603"/>
    </source>
</evidence>
<dbReference type="InterPro" id="IPR029064">
    <property type="entry name" value="Ribosomal_eL30-like_sf"/>
</dbReference>
<dbReference type="Pfam" id="PF08032">
    <property type="entry name" value="SpoU_sub_bind"/>
    <property type="match status" value="1"/>
</dbReference>
<dbReference type="Gene3D" id="3.40.1280.10">
    <property type="match status" value="1"/>
</dbReference>
<dbReference type="GO" id="GO:0005829">
    <property type="term" value="C:cytosol"/>
    <property type="evidence" value="ECO:0007669"/>
    <property type="project" value="TreeGrafter"/>
</dbReference>
<dbReference type="PANTHER" id="PTHR46429:SF1">
    <property type="entry name" value="23S RRNA (GUANOSINE-2'-O-)-METHYLTRANSFERASE RLMB"/>
    <property type="match status" value="1"/>
</dbReference>
<feature type="compositionally biased region" description="Basic and acidic residues" evidence="3">
    <location>
        <begin position="39"/>
        <end position="92"/>
    </location>
</feature>
<dbReference type="AlphaFoldDB" id="A0A9X1VGM0"/>
<organism evidence="5 6">
    <name type="scientific">Hymenobacter cyanobacteriorum</name>
    <dbReference type="NCBI Taxonomy" id="2926463"/>
    <lineage>
        <taxon>Bacteria</taxon>
        <taxon>Pseudomonadati</taxon>
        <taxon>Bacteroidota</taxon>
        <taxon>Cytophagia</taxon>
        <taxon>Cytophagales</taxon>
        <taxon>Hymenobacteraceae</taxon>
        <taxon>Hymenobacter</taxon>
    </lineage>
</organism>
<dbReference type="InterPro" id="IPR013123">
    <property type="entry name" value="SpoU_subst-bd"/>
</dbReference>
<dbReference type="SUPFAM" id="SSF75217">
    <property type="entry name" value="alpha/beta knot"/>
    <property type="match status" value="1"/>
</dbReference>
<protein>
    <submittedName>
        <fullName evidence="5">23S rRNA (Guanosine(2251)-2'-O)-methyltransferase RlmB</fullName>
    </submittedName>
</protein>
<dbReference type="InterPro" id="IPR029028">
    <property type="entry name" value="Alpha/beta_knot_MTases"/>
</dbReference>
<dbReference type="Proteomes" id="UP001139193">
    <property type="component" value="Unassembled WGS sequence"/>
</dbReference>
<proteinExistence type="predicted"/>
<evidence type="ECO:0000313" key="6">
    <source>
        <dbReference type="Proteomes" id="UP001139193"/>
    </source>
</evidence>
<gene>
    <name evidence="5" type="primary">rlmB</name>
    <name evidence="5" type="ORF">MON38_10330</name>
</gene>